<dbReference type="SUPFAM" id="SSF55486">
    <property type="entry name" value="Metalloproteases ('zincins'), catalytic domain"/>
    <property type="match status" value="1"/>
</dbReference>
<comment type="similarity">
    <text evidence="1 9">Belongs to the peptidase M4 family.</text>
</comment>
<dbReference type="AlphaFoldDB" id="A0A3R9DTB6"/>
<dbReference type="OrthoDB" id="291295at2"/>
<keyword evidence="7 9" id="KW-0482">Metalloprotease</keyword>
<evidence type="ECO:0000256" key="3">
    <source>
        <dbReference type="ARBA" id="ARBA00022723"/>
    </source>
</evidence>
<evidence type="ECO:0000256" key="9">
    <source>
        <dbReference type="RuleBase" id="RU366073"/>
    </source>
</evidence>
<evidence type="ECO:0000256" key="5">
    <source>
        <dbReference type="ARBA" id="ARBA00022801"/>
    </source>
</evidence>
<keyword evidence="9" id="KW-0964">Secreted</keyword>
<feature type="active site" description="Proton donor" evidence="8">
    <location>
        <position position="386"/>
    </location>
</feature>
<evidence type="ECO:0000259" key="10">
    <source>
        <dbReference type="Pfam" id="PF01447"/>
    </source>
</evidence>
<comment type="function">
    <text evidence="9">Extracellular zinc metalloprotease.</text>
</comment>
<comment type="subcellular location">
    <subcellularLocation>
        <location evidence="9">Secreted</location>
    </subcellularLocation>
</comment>
<dbReference type="PANTHER" id="PTHR33794">
    <property type="entry name" value="BACILLOLYSIN"/>
    <property type="match status" value="1"/>
</dbReference>
<keyword evidence="4 9" id="KW-0732">Signal</keyword>
<evidence type="ECO:0000259" key="12">
    <source>
        <dbReference type="Pfam" id="PF07504"/>
    </source>
</evidence>
<comment type="caution">
    <text evidence="13">The sequence shown here is derived from an EMBL/GenBank/DDBJ whole genome shotgun (WGS) entry which is preliminary data.</text>
</comment>
<feature type="signal peptide" evidence="9">
    <location>
        <begin position="1"/>
        <end position="31"/>
    </location>
</feature>
<feature type="active site" evidence="8">
    <location>
        <position position="298"/>
    </location>
</feature>
<dbReference type="Pfam" id="PF07504">
    <property type="entry name" value="FTP"/>
    <property type="match status" value="1"/>
</dbReference>
<dbReference type="InterPro" id="IPR013856">
    <property type="entry name" value="Peptidase_M4_domain"/>
</dbReference>
<keyword evidence="2 9" id="KW-0645">Protease</keyword>
<dbReference type="EC" id="3.4.24.-" evidence="9"/>
<feature type="domain" description="FTP" evidence="12">
    <location>
        <begin position="51"/>
        <end position="83"/>
    </location>
</feature>
<evidence type="ECO:0000313" key="13">
    <source>
        <dbReference type="EMBL" id="RSD09574.1"/>
    </source>
</evidence>
<feature type="chain" id="PRO_5023030511" description="Neutral metalloproteinase" evidence="9">
    <location>
        <begin position="32"/>
        <end position="479"/>
    </location>
</feature>
<proteinExistence type="inferred from homology"/>
<evidence type="ECO:0000256" key="7">
    <source>
        <dbReference type="ARBA" id="ARBA00023049"/>
    </source>
</evidence>
<dbReference type="Pfam" id="PF01447">
    <property type="entry name" value="Peptidase_M4"/>
    <property type="match status" value="1"/>
</dbReference>
<organism evidence="13 14">
    <name type="scientific">Amycolatopsis eburnea</name>
    <dbReference type="NCBI Taxonomy" id="2267691"/>
    <lineage>
        <taxon>Bacteria</taxon>
        <taxon>Bacillati</taxon>
        <taxon>Actinomycetota</taxon>
        <taxon>Actinomycetes</taxon>
        <taxon>Pseudonocardiales</taxon>
        <taxon>Pseudonocardiaceae</taxon>
        <taxon>Amycolatopsis</taxon>
    </lineage>
</organism>
<accession>A0A3R9DTB6</accession>
<dbReference type="GO" id="GO:0046872">
    <property type="term" value="F:metal ion binding"/>
    <property type="evidence" value="ECO:0007669"/>
    <property type="project" value="UniProtKB-UniRule"/>
</dbReference>
<feature type="domain" description="Peptidase M4 C-terminal" evidence="11">
    <location>
        <begin position="314"/>
        <end position="450"/>
    </location>
</feature>
<evidence type="ECO:0000313" key="14">
    <source>
        <dbReference type="Proteomes" id="UP000267081"/>
    </source>
</evidence>
<dbReference type="GO" id="GO:0005576">
    <property type="term" value="C:extracellular region"/>
    <property type="evidence" value="ECO:0007669"/>
    <property type="project" value="UniProtKB-SubCell"/>
</dbReference>
<dbReference type="InterPro" id="IPR050728">
    <property type="entry name" value="Zinc_Metalloprotease_M4"/>
</dbReference>
<evidence type="ECO:0000256" key="1">
    <source>
        <dbReference type="ARBA" id="ARBA00009388"/>
    </source>
</evidence>
<dbReference type="InterPro" id="IPR023612">
    <property type="entry name" value="Peptidase_M4"/>
</dbReference>
<dbReference type="Pfam" id="PF02868">
    <property type="entry name" value="Peptidase_M4_C"/>
    <property type="match status" value="1"/>
</dbReference>
<keyword evidence="3" id="KW-0479">Metal-binding</keyword>
<dbReference type="InterPro" id="IPR011096">
    <property type="entry name" value="FTP_domain"/>
</dbReference>
<dbReference type="Proteomes" id="UP000267081">
    <property type="component" value="Unassembled WGS sequence"/>
</dbReference>
<evidence type="ECO:0000256" key="2">
    <source>
        <dbReference type="ARBA" id="ARBA00022670"/>
    </source>
</evidence>
<protein>
    <recommendedName>
        <fullName evidence="9">Neutral metalloproteinase</fullName>
        <ecNumber evidence="9">3.4.24.-</ecNumber>
    </recommendedName>
</protein>
<dbReference type="PANTHER" id="PTHR33794:SF1">
    <property type="entry name" value="BACILLOLYSIN"/>
    <property type="match status" value="1"/>
</dbReference>
<dbReference type="InterPro" id="IPR001570">
    <property type="entry name" value="Peptidase_M4_C_domain"/>
</dbReference>
<name>A0A3R9DTB6_9PSEU</name>
<dbReference type="InterPro" id="IPR027268">
    <property type="entry name" value="Peptidase_M4/M1_CTD_sf"/>
</dbReference>
<evidence type="ECO:0000256" key="6">
    <source>
        <dbReference type="ARBA" id="ARBA00022833"/>
    </source>
</evidence>
<reference evidence="13 14" key="1">
    <citation type="submission" date="2018-12" db="EMBL/GenBank/DDBJ databases">
        <title>Amycolatopsis eburnea sp. nov. actinomycete associate with arbuscular mycorrhiza fungal spore.</title>
        <authorList>
            <person name="Lumyong S."/>
            <person name="Chaiya L."/>
        </authorList>
    </citation>
    <scope>NUCLEOTIDE SEQUENCE [LARGE SCALE GENOMIC DNA]</scope>
    <source>
        <strain evidence="13 14">GLM-1</strain>
    </source>
</reference>
<sequence>MSRKRVIAGTAAVSAAVVAVSLLSTGSPAYATIAQPSMHALNPLAMPFGSVVRSQQEIGGVPVFGGQLIQVRDKAGAVLATHGRTAKKTAGAFPASDAGAAGAAIADVAKRTGLAANTLKADAPRAYWYDATLGGAKGDGIAVPTYQVTVHGKKLNDKWTEVVKAGTQDVVTSWSEVREANRDVCDANHKVVSGSSASVRCGTAFDVTRKEGGAESSVADVNNVYTFFGQASDFYQKYVNVDLTSLIGADYSDGTGKALRGTVRICVDGECPFANAFWDGEQMAFGEGVTTDDITGHELTHGVTQHTSGLSGGQADSINEGLSDVFGKFIGITSNDPNDTGDNRWLLGAGSSLGAIRNMKDPRSSLTPQPDMVNGPGWDTNNPDEHINDGVVNKADYLITDGDTFNGQTVRGLGLDKSVQIWWGVENTLTQSATFKDVGDALNSSCAALAKAGTAGITTDDCTQVGNAVKATQLDQDPK</sequence>
<keyword evidence="5 9" id="KW-0378">Hydrolase</keyword>
<dbReference type="GO" id="GO:0004222">
    <property type="term" value="F:metalloendopeptidase activity"/>
    <property type="evidence" value="ECO:0007669"/>
    <property type="project" value="UniProtKB-UniRule"/>
</dbReference>
<keyword evidence="14" id="KW-1185">Reference proteome</keyword>
<dbReference type="RefSeq" id="WP_125315509.1">
    <property type="nucleotide sequence ID" value="NZ_RSEC01000061.1"/>
</dbReference>
<dbReference type="PRINTS" id="PR00730">
    <property type="entry name" value="THERMOLYSIN"/>
</dbReference>
<gene>
    <name evidence="13" type="ORF">EIY87_41885</name>
</gene>
<dbReference type="Gene3D" id="1.10.390.10">
    <property type="entry name" value="Neutral Protease Domain 2"/>
    <property type="match status" value="1"/>
</dbReference>
<dbReference type="GO" id="GO:0006508">
    <property type="term" value="P:proteolysis"/>
    <property type="evidence" value="ECO:0007669"/>
    <property type="project" value="UniProtKB-KW"/>
</dbReference>
<dbReference type="Gene3D" id="3.10.170.10">
    <property type="match status" value="1"/>
</dbReference>
<evidence type="ECO:0000256" key="8">
    <source>
        <dbReference type="PIRSR" id="PIRSR623612-1"/>
    </source>
</evidence>
<evidence type="ECO:0000256" key="4">
    <source>
        <dbReference type="ARBA" id="ARBA00022729"/>
    </source>
</evidence>
<comment type="cofactor">
    <cofactor evidence="9">
        <name>Zn(2+)</name>
        <dbReference type="ChEBI" id="CHEBI:29105"/>
    </cofactor>
</comment>
<evidence type="ECO:0000259" key="11">
    <source>
        <dbReference type="Pfam" id="PF02868"/>
    </source>
</evidence>
<keyword evidence="6 9" id="KW-0862">Zinc</keyword>
<dbReference type="EMBL" id="RSEC01000061">
    <property type="protein sequence ID" value="RSD09574.1"/>
    <property type="molecule type" value="Genomic_DNA"/>
</dbReference>
<feature type="domain" description="Peptidase M4" evidence="10">
    <location>
        <begin position="202"/>
        <end position="305"/>
    </location>
</feature>